<organism evidence="1 2">
    <name type="scientific">Marasmius oreades</name>
    <name type="common">fairy-ring Marasmius</name>
    <dbReference type="NCBI Taxonomy" id="181124"/>
    <lineage>
        <taxon>Eukaryota</taxon>
        <taxon>Fungi</taxon>
        <taxon>Dikarya</taxon>
        <taxon>Basidiomycota</taxon>
        <taxon>Agaricomycotina</taxon>
        <taxon>Agaricomycetes</taxon>
        <taxon>Agaricomycetidae</taxon>
        <taxon>Agaricales</taxon>
        <taxon>Marasmiineae</taxon>
        <taxon>Marasmiaceae</taxon>
        <taxon>Marasmius</taxon>
    </lineage>
</organism>
<keyword evidence="2" id="KW-1185">Reference proteome</keyword>
<dbReference type="Proteomes" id="UP001049176">
    <property type="component" value="Chromosome 4"/>
</dbReference>
<sequence>MPPSSMNTMNTLDYPKDLRHKHPHAKMLTRKTPSIASTMDQRFSFSAYVPECHSFDGPSLPLLVVIHGTRRQTERYVNKLEHFCELHGVILLCPLFPAGIIESDDLNNYKDILYKDIRFDSILLSMIHQASRIWRIETDKFFLHGFSGGGQFTHRFMYLHPERIAAVSIGAPGRFTPPDLCKPWPAGVGNISELFGPFKSERPDFEQMSRVPVQFIVGEKDTDVSMLESIKDPNDAEKEAGKTRVERIRWLKKAWEAVGISSELTVVPKVAHDGIKCLPGVESWLKNHLPTGGK</sequence>
<protein>
    <submittedName>
        <fullName evidence="1">Uncharacterized protein</fullName>
    </submittedName>
</protein>
<accession>A0A9P7S3B0</accession>
<dbReference type="GeneID" id="66077005"/>
<dbReference type="OrthoDB" id="2334691at2759"/>
<dbReference type="InterPro" id="IPR029058">
    <property type="entry name" value="AB_hydrolase_fold"/>
</dbReference>
<dbReference type="RefSeq" id="XP_043010800.1">
    <property type="nucleotide sequence ID" value="XM_043152714.1"/>
</dbReference>
<dbReference type="Gene3D" id="3.40.50.1820">
    <property type="entry name" value="alpha/beta hydrolase"/>
    <property type="match status" value="1"/>
</dbReference>
<name>A0A9P7S3B0_9AGAR</name>
<gene>
    <name evidence="1" type="ORF">E1B28_007929</name>
</gene>
<dbReference type="AlphaFoldDB" id="A0A9P7S3B0"/>
<evidence type="ECO:0000313" key="1">
    <source>
        <dbReference type="EMBL" id="KAG7094330.1"/>
    </source>
</evidence>
<evidence type="ECO:0000313" key="2">
    <source>
        <dbReference type="Proteomes" id="UP001049176"/>
    </source>
</evidence>
<dbReference type="KEGG" id="more:E1B28_007929"/>
<reference evidence="1" key="1">
    <citation type="journal article" date="2021" name="Genome Biol. Evol.">
        <title>The assembled and annotated genome of the fairy-ring fungus Marasmius oreades.</title>
        <authorList>
            <person name="Hiltunen M."/>
            <person name="Ament-Velasquez S.L."/>
            <person name="Johannesson H."/>
        </authorList>
    </citation>
    <scope>NUCLEOTIDE SEQUENCE</scope>
    <source>
        <strain evidence="1">03SP1</strain>
    </source>
</reference>
<dbReference type="SUPFAM" id="SSF53474">
    <property type="entry name" value="alpha/beta-Hydrolases"/>
    <property type="match status" value="1"/>
</dbReference>
<comment type="caution">
    <text evidence="1">The sequence shown here is derived from an EMBL/GenBank/DDBJ whole genome shotgun (WGS) entry which is preliminary data.</text>
</comment>
<dbReference type="EMBL" id="CM032184">
    <property type="protein sequence ID" value="KAG7094330.1"/>
    <property type="molecule type" value="Genomic_DNA"/>
</dbReference>
<proteinExistence type="predicted"/>